<evidence type="ECO:0000313" key="10">
    <source>
        <dbReference type="EMBL" id="TFY67057.1"/>
    </source>
</evidence>
<evidence type="ECO:0000256" key="6">
    <source>
        <dbReference type="ARBA" id="ARBA00022989"/>
    </source>
</evidence>
<sequence length="124" mass="13314">MSLPASVQQLLEGKIDFEGQKTVDTLTRFVLVILTAVSFVVGCVLQSLRVTFGIYGLGVALLLLVVIPPWPMYNAHPVQWLPALEEKKTSAGKLELRPLAPGRFSAIAAANVLHPTPTPPSPST</sequence>
<protein>
    <recommendedName>
        <fullName evidence="3">Signal peptidase complex subunit 1</fullName>
    </recommendedName>
</protein>
<evidence type="ECO:0000256" key="3">
    <source>
        <dbReference type="ARBA" id="ARBA00017059"/>
    </source>
</evidence>
<comment type="caution">
    <text evidence="10">The sequence shown here is derived from an EMBL/GenBank/DDBJ whole genome shotgun (WGS) entry which is preliminary data.</text>
</comment>
<proteinExistence type="inferred from homology"/>
<evidence type="ECO:0000313" key="11">
    <source>
        <dbReference type="Proteomes" id="UP000298327"/>
    </source>
</evidence>
<dbReference type="STRING" id="205917.A0A4Y9YZ72"/>
<dbReference type="OrthoDB" id="263893at2759"/>
<dbReference type="GO" id="GO:0005787">
    <property type="term" value="C:signal peptidase complex"/>
    <property type="evidence" value="ECO:0007669"/>
    <property type="project" value="InterPro"/>
</dbReference>
<evidence type="ECO:0000256" key="1">
    <source>
        <dbReference type="ARBA" id="ARBA00004477"/>
    </source>
</evidence>
<evidence type="ECO:0000256" key="2">
    <source>
        <dbReference type="ARBA" id="ARBA00005245"/>
    </source>
</evidence>
<evidence type="ECO:0000256" key="4">
    <source>
        <dbReference type="ARBA" id="ARBA00022692"/>
    </source>
</evidence>
<evidence type="ECO:0000256" key="7">
    <source>
        <dbReference type="ARBA" id="ARBA00023136"/>
    </source>
</evidence>
<evidence type="ECO:0000256" key="9">
    <source>
        <dbReference type="SAM" id="Phobius"/>
    </source>
</evidence>
<feature type="transmembrane region" description="Helical" evidence="9">
    <location>
        <begin position="52"/>
        <end position="70"/>
    </location>
</feature>
<feature type="non-terminal residue" evidence="10">
    <location>
        <position position="124"/>
    </location>
</feature>
<keyword evidence="6 9" id="KW-1133">Transmembrane helix</keyword>
<dbReference type="AlphaFoldDB" id="A0A4Y9YZ72"/>
<keyword evidence="4 9" id="KW-0812">Transmembrane</keyword>
<organism evidence="10 11">
    <name type="scientific">Dentipellis fragilis</name>
    <dbReference type="NCBI Taxonomy" id="205917"/>
    <lineage>
        <taxon>Eukaryota</taxon>
        <taxon>Fungi</taxon>
        <taxon>Dikarya</taxon>
        <taxon>Basidiomycota</taxon>
        <taxon>Agaricomycotina</taxon>
        <taxon>Agaricomycetes</taxon>
        <taxon>Russulales</taxon>
        <taxon>Hericiaceae</taxon>
        <taxon>Dentipellis</taxon>
    </lineage>
</organism>
<dbReference type="GO" id="GO:0045047">
    <property type="term" value="P:protein targeting to ER"/>
    <property type="evidence" value="ECO:0007669"/>
    <property type="project" value="TreeGrafter"/>
</dbReference>
<dbReference type="InterPro" id="IPR009542">
    <property type="entry name" value="Spc1/SPCS1"/>
</dbReference>
<comment type="subcellular location">
    <subcellularLocation>
        <location evidence="1">Endoplasmic reticulum membrane</location>
        <topology evidence="1">Multi-pass membrane protein</topology>
    </subcellularLocation>
</comment>
<gene>
    <name evidence="10" type="ORF">EVG20_g4075</name>
</gene>
<comment type="function">
    <text evidence="8">Component of the signal peptidase complex (SPC) which catalyzes the cleavage of N-terminal signal sequences from nascent proteins as they are translocated into the lumen of the endoplasmic reticulum. Dispensable for SPC enzymatic activity.</text>
</comment>
<keyword evidence="7 9" id="KW-0472">Membrane</keyword>
<dbReference type="Proteomes" id="UP000298327">
    <property type="component" value="Unassembled WGS sequence"/>
</dbReference>
<evidence type="ECO:0000256" key="8">
    <source>
        <dbReference type="ARBA" id="ARBA00045204"/>
    </source>
</evidence>
<feature type="transmembrane region" description="Helical" evidence="9">
    <location>
        <begin position="26"/>
        <end position="45"/>
    </location>
</feature>
<dbReference type="EMBL" id="SEOQ01000201">
    <property type="protein sequence ID" value="TFY67057.1"/>
    <property type="molecule type" value="Genomic_DNA"/>
</dbReference>
<evidence type="ECO:0000256" key="5">
    <source>
        <dbReference type="ARBA" id="ARBA00022824"/>
    </source>
</evidence>
<name>A0A4Y9YZ72_9AGAM</name>
<comment type="similarity">
    <text evidence="2">Belongs to the SPCS1 family.</text>
</comment>
<dbReference type="PANTHER" id="PTHR13202">
    <property type="entry name" value="MICROSOMAL SIGNAL PEPTIDASE 12 KDA SUBUNIT"/>
    <property type="match status" value="1"/>
</dbReference>
<reference evidence="10 11" key="1">
    <citation type="submission" date="2019-02" db="EMBL/GenBank/DDBJ databases">
        <title>Genome sequencing of the rare red list fungi Dentipellis fragilis.</title>
        <authorList>
            <person name="Buettner E."/>
            <person name="Kellner H."/>
        </authorList>
    </citation>
    <scope>NUCLEOTIDE SEQUENCE [LARGE SCALE GENOMIC DNA]</scope>
    <source>
        <strain evidence="10 11">DSM 105465</strain>
    </source>
</reference>
<keyword evidence="11" id="KW-1185">Reference proteome</keyword>
<dbReference type="PANTHER" id="PTHR13202:SF0">
    <property type="entry name" value="SIGNAL PEPTIDASE COMPLEX SUBUNIT 1"/>
    <property type="match status" value="1"/>
</dbReference>
<accession>A0A4Y9YZ72</accession>
<dbReference type="Pfam" id="PF06645">
    <property type="entry name" value="SPC12"/>
    <property type="match status" value="1"/>
</dbReference>
<keyword evidence="5" id="KW-0256">Endoplasmic reticulum</keyword>
<dbReference type="GO" id="GO:0006465">
    <property type="term" value="P:signal peptide processing"/>
    <property type="evidence" value="ECO:0007669"/>
    <property type="project" value="InterPro"/>
</dbReference>